<evidence type="ECO:0000256" key="2">
    <source>
        <dbReference type="ARBA" id="ARBA00022475"/>
    </source>
</evidence>
<dbReference type="CDD" id="cd17324">
    <property type="entry name" value="MFS_NepI_like"/>
    <property type="match status" value="1"/>
</dbReference>
<dbReference type="Pfam" id="PF07690">
    <property type="entry name" value="MFS_1"/>
    <property type="match status" value="1"/>
</dbReference>
<proteinExistence type="predicted"/>
<keyword evidence="4 7" id="KW-1133">Transmembrane helix</keyword>
<evidence type="ECO:0000313" key="9">
    <source>
        <dbReference type="EMBL" id="MBB4910668.1"/>
    </source>
</evidence>
<dbReference type="InterPro" id="IPR036259">
    <property type="entry name" value="MFS_trans_sf"/>
</dbReference>
<feature type="transmembrane region" description="Helical" evidence="7">
    <location>
        <begin position="139"/>
        <end position="164"/>
    </location>
</feature>
<comment type="subcellular location">
    <subcellularLocation>
        <location evidence="1">Cell membrane</location>
        <topology evidence="1">Multi-pass membrane protein</topology>
    </subcellularLocation>
</comment>
<feature type="transmembrane region" description="Helical" evidence="7">
    <location>
        <begin position="243"/>
        <end position="263"/>
    </location>
</feature>
<dbReference type="InterPro" id="IPR020846">
    <property type="entry name" value="MFS_dom"/>
</dbReference>
<feature type="domain" description="Major facilitator superfamily (MFS) profile" evidence="8">
    <location>
        <begin position="14"/>
        <end position="390"/>
    </location>
</feature>
<organism evidence="9 10">
    <name type="scientific">Actinophytocola algeriensis</name>
    <dbReference type="NCBI Taxonomy" id="1768010"/>
    <lineage>
        <taxon>Bacteria</taxon>
        <taxon>Bacillati</taxon>
        <taxon>Actinomycetota</taxon>
        <taxon>Actinomycetes</taxon>
        <taxon>Pseudonocardiales</taxon>
        <taxon>Pseudonocardiaceae</taxon>
    </lineage>
</organism>
<dbReference type="InterPro" id="IPR011701">
    <property type="entry name" value="MFS"/>
</dbReference>
<accession>A0A7W7QBX8</accession>
<dbReference type="SUPFAM" id="SSF103473">
    <property type="entry name" value="MFS general substrate transporter"/>
    <property type="match status" value="1"/>
</dbReference>
<gene>
    <name evidence="9" type="ORF">FHR82_006927</name>
</gene>
<reference evidence="9 10" key="1">
    <citation type="submission" date="2020-08" db="EMBL/GenBank/DDBJ databases">
        <title>Genomic Encyclopedia of Type Strains, Phase III (KMG-III): the genomes of soil and plant-associated and newly described type strains.</title>
        <authorList>
            <person name="Whitman W."/>
        </authorList>
    </citation>
    <scope>NUCLEOTIDE SEQUENCE [LARGE SCALE GENOMIC DNA]</scope>
    <source>
        <strain evidence="9 10">CECT 8960</strain>
    </source>
</reference>
<name>A0A7W7QBX8_9PSEU</name>
<feature type="transmembrane region" description="Helical" evidence="7">
    <location>
        <begin position="364"/>
        <end position="386"/>
    </location>
</feature>
<dbReference type="PANTHER" id="PTHR43124">
    <property type="entry name" value="PURINE EFFLUX PUMP PBUE"/>
    <property type="match status" value="1"/>
</dbReference>
<feature type="transmembrane region" description="Helical" evidence="7">
    <location>
        <begin position="210"/>
        <end position="237"/>
    </location>
</feature>
<feature type="compositionally biased region" description="Basic residues" evidence="6">
    <location>
        <begin position="432"/>
        <end position="448"/>
    </location>
</feature>
<feature type="transmembrane region" description="Helical" evidence="7">
    <location>
        <begin position="275"/>
        <end position="295"/>
    </location>
</feature>
<comment type="caution">
    <text evidence="9">The sequence shown here is derived from an EMBL/GenBank/DDBJ whole genome shotgun (WGS) entry which is preliminary data.</text>
</comment>
<evidence type="ECO:0000256" key="4">
    <source>
        <dbReference type="ARBA" id="ARBA00022989"/>
    </source>
</evidence>
<feature type="region of interest" description="Disordered" evidence="6">
    <location>
        <begin position="419"/>
        <end position="448"/>
    </location>
</feature>
<dbReference type="Proteomes" id="UP000520767">
    <property type="component" value="Unassembled WGS sequence"/>
</dbReference>
<feature type="transmembrane region" description="Helical" evidence="7">
    <location>
        <begin position="337"/>
        <end position="358"/>
    </location>
</feature>
<evidence type="ECO:0000256" key="6">
    <source>
        <dbReference type="SAM" id="MobiDB-lite"/>
    </source>
</evidence>
<feature type="transmembrane region" description="Helical" evidence="7">
    <location>
        <begin position="301"/>
        <end position="325"/>
    </location>
</feature>
<dbReference type="Gene3D" id="1.20.1250.20">
    <property type="entry name" value="MFS general substrate transporter like domains"/>
    <property type="match status" value="2"/>
</dbReference>
<feature type="transmembrane region" description="Helical" evidence="7">
    <location>
        <begin position="109"/>
        <end position="127"/>
    </location>
</feature>
<feature type="transmembrane region" description="Helical" evidence="7">
    <location>
        <begin position="170"/>
        <end position="189"/>
    </location>
</feature>
<dbReference type="GO" id="GO:0005886">
    <property type="term" value="C:plasma membrane"/>
    <property type="evidence" value="ECO:0007669"/>
    <property type="project" value="UniProtKB-SubCell"/>
</dbReference>
<evidence type="ECO:0000313" key="10">
    <source>
        <dbReference type="Proteomes" id="UP000520767"/>
    </source>
</evidence>
<evidence type="ECO:0000256" key="5">
    <source>
        <dbReference type="ARBA" id="ARBA00023136"/>
    </source>
</evidence>
<protein>
    <submittedName>
        <fullName evidence="9">DHA1 family inner membrane transport protein</fullName>
    </submittedName>
</protein>
<feature type="transmembrane region" description="Helical" evidence="7">
    <location>
        <begin position="48"/>
        <end position="71"/>
    </location>
</feature>
<keyword evidence="5 7" id="KW-0472">Membrane</keyword>
<dbReference type="PANTHER" id="PTHR43124:SF3">
    <property type="entry name" value="CHLORAMPHENICOL EFFLUX PUMP RV0191"/>
    <property type="match status" value="1"/>
</dbReference>
<evidence type="ECO:0000256" key="3">
    <source>
        <dbReference type="ARBA" id="ARBA00022692"/>
    </source>
</evidence>
<dbReference type="GO" id="GO:0022857">
    <property type="term" value="F:transmembrane transporter activity"/>
    <property type="evidence" value="ECO:0007669"/>
    <property type="project" value="InterPro"/>
</dbReference>
<evidence type="ECO:0000256" key="7">
    <source>
        <dbReference type="SAM" id="Phobius"/>
    </source>
</evidence>
<keyword evidence="3 7" id="KW-0812">Transmembrane</keyword>
<sequence length="448" mass="45543">MSTTVPSSGRLPFVIYVLAAGVFLMGTTEFVVAGILPEIAADLGIPVADAGLTITVFALGMIVGTPTMAIATLKLPRQTTLSLALVVFAAGHVVVALSTSLPLILGARFVTALATGAFWAVAAVVGAKAAGPAASSRALGIVLGGGMLANVIGVPLGAFAGQVIGWRGTFWALAALAVPAAVIVYRRVAAAPGSGPAPSVRAEIARLRDGRVWLVLAGCAIVCGSSLAAYSFIAPLLTTNSGLAAAAVPLVLAGYGSGAFIGSNLGGRLGTHRPYAVLFVSATATFLVLAALAVFSHNLVITIALVVLLGLFGMATNPVLIGMAVRYAAHAPTLASALSTSSFNLGTAVGSWLAGFALESALGAIGPVLVGTGIAALYFVPLTLLLRKERSSVPRPCRWPPPDQRGQAERVGAVVIRMRVPSGRSRSASRSWVKRPIRTRPGHRPGRS</sequence>
<evidence type="ECO:0000256" key="1">
    <source>
        <dbReference type="ARBA" id="ARBA00004651"/>
    </source>
</evidence>
<keyword evidence="10" id="KW-1185">Reference proteome</keyword>
<dbReference type="EMBL" id="JACHJQ010000008">
    <property type="protein sequence ID" value="MBB4910668.1"/>
    <property type="molecule type" value="Genomic_DNA"/>
</dbReference>
<dbReference type="InterPro" id="IPR050189">
    <property type="entry name" value="MFS_Efflux_Transporters"/>
</dbReference>
<dbReference type="AlphaFoldDB" id="A0A7W7QBX8"/>
<feature type="transmembrane region" description="Helical" evidence="7">
    <location>
        <begin position="83"/>
        <end position="103"/>
    </location>
</feature>
<dbReference type="PROSITE" id="PS50850">
    <property type="entry name" value="MFS"/>
    <property type="match status" value="1"/>
</dbReference>
<dbReference type="RefSeq" id="WP_221464649.1">
    <property type="nucleotide sequence ID" value="NZ_JACHJQ010000008.1"/>
</dbReference>
<evidence type="ECO:0000259" key="8">
    <source>
        <dbReference type="PROSITE" id="PS50850"/>
    </source>
</evidence>
<feature type="transmembrane region" description="Helical" evidence="7">
    <location>
        <begin position="12"/>
        <end position="36"/>
    </location>
</feature>
<keyword evidence="2" id="KW-1003">Cell membrane</keyword>